<keyword evidence="1" id="KW-0812">Transmembrane</keyword>
<organism evidence="2 3">
    <name type="scientific">Clostridium homopropionicum DSM 5847</name>
    <dbReference type="NCBI Taxonomy" id="1121318"/>
    <lineage>
        <taxon>Bacteria</taxon>
        <taxon>Bacillati</taxon>
        <taxon>Bacillota</taxon>
        <taxon>Clostridia</taxon>
        <taxon>Eubacteriales</taxon>
        <taxon>Clostridiaceae</taxon>
        <taxon>Clostridium</taxon>
    </lineage>
</organism>
<feature type="transmembrane region" description="Helical" evidence="1">
    <location>
        <begin position="72"/>
        <end position="90"/>
    </location>
</feature>
<protein>
    <recommendedName>
        <fullName evidence="4">DUF3784 domain-containing protein</fullName>
    </recommendedName>
</protein>
<dbReference type="Proteomes" id="UP000037043">
    <property type="component" value="Unassembled WGS sequence"/>
</dbReference>
<evidence type="ECO:0000313" key="2">
    <source>
        <dbReference type="EMBL" id="KOA21207.1"/>
    </source>
</evidence>
<feature type="transmembrane region" description="Helical" evidence="1">
    <location>
        <begin position="6"/>
        <end position="27"/>
    </location>
</feature>
<gene>
    <name evidence="2" type="ORF">CLHOM_03370</name>
</gene>
<dbReference type="AlphaFoldDB" id="A0A0L6ZE41"/>
<keyword evidence="1" id="KW-1133">Transmembrane helix</keyword>
<sequence>MDVAMNYALVALGIIEIVLGINMDKFTRNKYSSQKVKDIEGLIKWEKFTSIILGICILIMAFVGLMGSYEQYSNIFIMIILALLIITFFGKRRFI</sequence>
<reference evidence="3" key="1">
    <citation type="submission" date="2015-08" db="EMBL/GenBank/DDBJ databases">
        <title>Genome sequence of the strict anaerobe Clostridium homopropionicum LuHBu1 (DSM 5847T).</title>
        <authorList>
            <person name="Poehlein A."/>
            <person name="Beck M."/>
            <person name="Schiel-Bengelsdorf B."/>
            <person name="Bengelsdorf F.R."/>
            <person name="Daniel R."/>
            <person name="Duerre P."/>
        </authorList>
    </citation>
    <scope>NUCLEOTIDE SEQUENCE [LARGE SCALE GENOMIC DNA]</scope>
    <source>
        <strain evidence="3">DSM 5847</strain>
    </source>
</reference>
<feature type="transmembrane region" description="Helical" evidence="1">
    <location>
        <begin position="48"/>
        <end position="66"/>
    </location>
</feature>
<proteinExistence type="predicted"/>
<evidence type="ECO:0000256" key="1">
    <source>
        <dbReference type="SAM" id="Phobius"/>
    </source>
</evidence>
<name>A0A0L6ZE41_9CLOT</name>
<keyword evidence="3" id="KW-1185">Reference proteome</keyword>
<comment type="caution">
    <text evidence="2">The sequence shown here is derived from an EMBL/GenBank/DDBJ whole genome shotgun (WGS) entry which is preliminary data.</text>
</comment>
<evidence type="ECO:0008006" key="4">
    <source>
        <dbReference type="Google" id="ProtNLM"/>
    </source>
</evidence>
<dbReference type="PATRIC" id="fig|1121318.3.peg.340"/>
<accession>A0A0L6ZE41</accession>
<keyword evidence="1" id="KW-0472">Membrane</keyword>
<evidence type="ECO:0000313" key="3">
    <source>
        <dbReference type="Proteomes" id="UP000037043"/>
    </source>
</evidence>
<dbReference type="RefSeq" id="WP_052219941.1">
    <property type="nucleotide sequence ID" value="NZ_LHUR01000010.1"/>
</dbReference>
<dbReference type="EMBL" id="LHUR01000010">
    <property type="protein sequence ID" value="KOA21207.1"/>
    <property type="molecule type" value="Genomic_DNA"/>
</dbReference>